<dbReference type="EMBL" id="MFUP01000006">
    <property type="protein sequence ID" value="OGI88053.1"/>
    <property type="molecule type" value="Genomic_DNA"/>
</dbReference>
<evidence type="ECO:0000259" key="1">
    <source>
        <dbReference type="Pfam" id="PF21694"/>
    </source>
</evidence>
<name>A0A1F6X1R1_9BACT</name>
<feature type="domain" description="DNA polymerase III delta subunit-like C-terminal" evidence="1">
    <location>
        <begin position="124"/>
        <end position="233"/>
    </location>
</feature>
<organism evidence="2 3">
    <name type="scientific">Candidatus Nomurabacteria bacterium RIFCSPLOWO2_01_FULL_33_24</name>
    <dbReference type="NCBI Taxonomy" id="1801765"/>
    <lineage>
        <taxon>Bacteria</taxon>
        <taxon>Candidatus Nomuraibacteriota</taxon>
    </lineage>
</organism>
<dbReference type="Gene3D" id="1.20.272.10">
    <property type="match status" value="1"/>
</dbReference>
<dbReference type="AlphaFoldDB" id="A0A1F6X1R1"/>
<evidence type="ECO:0000313" key="3">
    <source>
        <dbReference type="Proteomes" id="UP000185809"/>
    </source>
</evidence>
<dbReference type="Pfam" id="PF21694">
    <property type="entry name" value="DNA_pol3_delta_C"/>
    <property type="match status" value="1"/>
</dbReference>
<evidence type="ECO:0000313" key="2">
    <source>
        <dbReference type="EMBL" id="OGI88053.1"/>
    </source>
</evidence>
<reference evidence="2 3" key="1">
    <citation type="journal article" date="2016" name="Nat. Commun.">
        <title>Thousands of microbial genomes shed light on interconnected biogeochemical processes in an aquifer system.</title>
        <authorList>
            <person name="Anantharaman K."/>
            <person name="Brown C.T."/>
            <person name="Hug L.A."/>
            <person name="Sharon I."/>
            <person name="Castelle C.J."/>
            <person name="Probst A.J."/>
            <person name="Thomas B.C."/>
            <person name="Singh A."/>
            <person name="Wilkins M.J."/>
            <person name="Karaoz U."/>
            <person name="Brodie E.L."/>
            <person name="Williams K.H."/>
            <person name="Hubbard S.S."/>
            <person name="Banfield J.F."/>
        </authorList>
    </citation>
    <scope>NUCLEOTIDE SEQUENCE [LARGE SCALE GENOMIC DNA]</scope>
</reference>
<comment type="caution">
    <text evidence="2">The sequence shown here is derived from an EMBL/GenBank/DDBJ whole genome shotgun (WGS) entry which is preliminary data.</text>
</comment>
<proteinExistence type="predicted"/>
<dbReference type="Proteomes" id="UP000185809">
    <property type="component" value="Unassembled WGS sequence"/>
</dbReference>
<gene>
    <name evidence="2" type="ORF">A2995_01720</name>
</gene>
<dbReference type="InterPro" id="IPR048466">
    <property type="entry name" value="DNA_pol3_delta-like_C"/>
</dbReference>
<sequence>MIHLFYGNDIDKRRTAYEKLFNKQKSSFFLMNDFDFNKEEFENLIYASGLFVDKYFIILENVLEKDEIKEFILKKLKDLSESNNNFVFIEQSLSKNIVDKFKKYTENIKLFDLPKTIPKGRFHLFDLTDVLGKKDKKGLWILFQKAINSGIIPDEIIGIFIWQIKMIFLVKNEKNYSPQLGIKPFVFAKAKSFSRNFTDAELKNLSSKLITLYHENRRQAGSLEINLEKFILESI</sequence>
<protein>
    <recommendedName>
        <fullName evidence="1">DNA polymerase III delta subunit-like C-terminal domain-containing protein</fullName>
    </recommendedName>
</protein>
<accession>A0A1F6X1R1</accession>